<dbReference type="InterPro" id="IPR003614">
    <property type="entry name" value="Knottins"/>
</dbReference>
<reference evidence="7 10" key="1">
    <citation type="journal article" date="2011" name="Nature">
        <title>The Medicago genome provides insight into the evolution of rhizobial symbioses.</title>
        <authorList>
            <person name="Young N.D."/>
            <person name="Debelle F."/>
            <person name="Oldroyd G.E."/>
            <person name="Geurts R."/>
            <person name="Cannon S.B."/>
            <person name="Udvardi M.K."/>
            <person name="Benedito V.A."/>
            <person name="Mayer K.F."/>
            <person name="Gouzy J."/>
            <person name="Schoof H."/>
            <person name="Van de Peer Y."/>
            <person name="Proost S."/>
            <person name="Cook D.R."/>
            <person name="Meyers B.C."/>
            <person name="Spannagl M."/>
            <person name="Cheung F."/>
            <person name="De Mita S."/>
            <person name="Krishnakumar V."/>
            <person name="Gundlach H."/>
            <person name="Zhou S."/>
            <person name="Mudge J."/>
            <person name="Bharti A.K."/>
            <person name="Murray J.D."/>
            <person name="Naoumkina M.A."/>
            <person name="Rosen B."/>
            <person name="Silverstein K.A."/>
            <person name="Tang H."/>
            <person name="Rombauts S."/>
            <person name="Zhao P.X."/>
            <person name="Zhou P."/>
            <person name="Barbe V."/>
            <person name="Bardou P."/>
            <person name="Bechner M."/>
            <person name="Bellec A."/>
            <person name="Berger A."/>
            <person name="Berges H."/>
            <person name="Bidwell S."/>
            <person name="Bisseling T."/>
            <person name="Choisne N."/>
            <person name="Couloux A."/>
            <person name="Denny R."/>
            <person name="Deshpande S."/>
            <person name="Dai X."/>
            <person name="Doyle J.J."/>
            <person name="Dudez A.M."/>
            <person name="Farmer A.D."/>
            <person name="Fouteau S."/>
            <person name="Franken C."/>
            <person name="Gibelin C."/>
            <person name="Gish J."/>
            <person name="Goldstein S."/>
            <person name="Gonzalez A.J."/>
            <person name="Green P.J."/>
            <person name="Hallab A."/>
            <person name="Hartog M."/>
            <person name="Hua A."/>
            <person name="Humphray S.J."/>
            <person name="Jeong D.H."/>
            <person name="Jing Y."/>
            <person name="Jocker A."/>
            <person name="Kenton S.M."/>
            <person name="Kim D.J."/>
            <person name="Klee K."/>
            <person name="Lai H."/>
            <person name="Lang C."/>
            <person name="Lin S."/>
            <person name="Macmil S.L."/>
            <person name="Magdelenat G."/>
            <person name="Matthews L."/>
            <person name="McCorrison J."/>
            <person name="Monaghan E.L."/>
            <person name="Mun J.H."/>
            <person name="Najar F.Z."/>
            <person name="Nicholson C."/>
            <person name="Noirot C."/>
            <person name="O'Bleness M."/>
            <person name="Paule C.R."/>
            <person name="Poulain J."/>
            <person name="Prion F."/>
            <person name="Qin B."/>
            <person name="Qu C."/>
            <person name="Retzel E.F."/>
            <person name="Riddle C."/>
            <person name="Sallet E."/>
            <person name="Samain S."/>
            <person name="Samson N."/>
            <person name="Sanders I."/>
            <person name="Saurat O."/>
            <person name="Scarpelli C."/>
            <person name="Schiex T."/>
            <person name="Segurens B."/>
            <person name="Severin A.J."/>
            <person name="Sherrier D.J."/>
            <person name="Shi R."/>
            <person name="Sims S."/>
            <person name="Singer S.R."/>
            <person name="Sinharoy S."/>
            <person name="Sterck L."/>
            <person name="Viollet A."/>
            <person name="Wang B.B."/>
            <person name="Wang K."/>
            <person name="Wang M."/>
            <person name="Wang X."/>
            <person name="Warfsmann J."/>
            <person name="Weissenbach J."/>
            <person name="White D.D."/>
            <person name="White J.D."/>
            <person name="Wiley G.B."/>
            <person name="Wincker P."/>
            <person name="Xing Y."/>
            <person name="Yang L."/>
            <person name="Yao Z."/>
            <person name="Ying F."/>
            <person name="Zhai J."/>
            <person name="Zhou L."/>
            <person name="Zuber A."/>
            <person name="Denarie J."/>
            <person name="Dixon R.A."/>
            <person name="May G.D."/>
            <person name="Schwartz D.C."/>
            <person name="Rogers J."/>
            <person name="Quetier F."/>
            <person name="Town C.D."/>
            <person name="Roe B.A."/>
        </authorList>
    </citation>
    <scope>NUCLEOTIDE SEQUENCE [LARGE SCALE GENOMIC DNA]</scope>
    <source>
        <strain evidence="7">A17</strain>
        <strain evidence="9 10">cv. Jemalong A17</strain>
    </source>
</reference>
<dbReference type="Proteomes" id="UP000002051">
    <property type="component" value="Chromosome 8"/>
</dbReference>
<evidence type="ECO:0000313" key="8">
    <source>
        <dbReference type="EMBL" id="RHN39054.1"/>
    </source>
</evidence>
<organism evidence="7 10">
    <name type="scientific">Medicago truncatula</name>
    <name type="common">Barrel medic</name>
    <name type="synonym">Medicago tribuloides</name>
    <dbReference type="NCBI Taxonomy" id="3880"/>
    <lineage>
        <taxon>Eukaryota</taxon>
        <taxon>Viridiplantae</taxon>
        <taxon>Streptophyta</taxon>
        <taxon>Embryophyta</taxon>
        <taxon>Tracheophyta</taxon>
        <taxon>Spermatophyta</taxon>
        <taxon>Magnoliopsida</taxon>
        <taxon>eudicotyledons</taxon>
        <taxon>Gunneridae</taxon>
        <taxon>Pentapetalae</taxon>
        <taxon>rosids</taxon>
        <taxon>fabids</taxon>
        <taxon>Fabales</taxon>
        <taxon>Fabaceae</taxon>
        <taxon>Papilionoideae</taxon>
        <taxon>50 kb inversion clade</taxon>
        <taxon>NPAAA clade</taxon>
        <taxon>Hologalegina</taxon>
        <taxon>IRL clade</taxon>
        <taxon>Trifolieae</taxon>
        <taxon>Medicago</taxon>
    </lineage>
</organism>
<proteinExistence type="predicted"/>
<sequence>MASYARKFLTIFLLLSVAVLFFSTLEVEAKVCQWRSRTWQGICGNTIDCRNKCINVEFANVGGECKRDGLGVACFCYYNC</sequence>
<keyword evidence="1" id="KW-0929">Antimicrobial</keyword>
<name>A0A072TKX6_MEDTR</name>
<dbReference type="Gramene" id="rna45046">
    <property type="protein sequence ID" value="RHN39054.1"/>
    <property type="gene ID" value="gene45046"/>
</dbReference>
<dbReference type="Gene3D" id="3.30.30.10">
    <property type="entry name" value="Knottin, scorpion toxin-like"/>
    <property type="match status" value="1"/>
</dbReference>
<dbReference type="EMBL" id="CM001224">
    <property type="protein sequence ID" value="KEH18169.1"/>
    <property type="molecule type" value="Genomic_DNA"/>
</dbReference>
<keyword evidence="3 5" id="KW-0732">Signal</keyword>
<feature type="chain" id="PRO_5014498747" evidence="5">
    <location>
        <begin position="30"/>
        <end position="80"/>
    </location>
</feature>
<evidence type="ECO:0000259" key="6">
    <source>
        <dbReference type="Pfam" id="PF00304"/>
    </source>
</evidence>
<evidence type="ECO:0000313" key="7">
    <source>
        <dbReference type="EMBL" id="KEH18169.1"/>
    </source>
</evidence>
<reference evidence="7 10" key="2">
    <citation type="journal article" date="2014" name="BMC Genomics">
        <title>An improved genome release (version Mt4.0) for the model legume Medicago truncatula.</title>
        <authorList>
            <person name="Tang H."/>
            <person name="Krishnakumar V."/>
            <person name="Bidwell S."/>
            <person name="Rosen B."/>
            <person name="Chan A."/>
            <person name="Zhou S."/>
            <person name="Gentzbittel L."/>
            <person name="Childs K.L."/>
            <person name="Yandell M."/>
            <person name="Gundlach H."/>
            <person name="Mayer K.F."/>
            <person name="Schwartz D.C."/>
            <person name="Town C.D."/>
        </authorList>
    </citation>
    <scope>GENOME REANNOTATION</scope>
    <source>
        <strain evidence="7">A17</strain>
        <strain evidence="9 10">cv. Jemalong A17</strain>
    </source>
</reference>
<dbReference type="InterPro" id="IPR036574">
    <property type="entry name" value="Scorpion_toxin-like_sf"/>
</dbReference>
<keyword evidence="4" id="KW-1015">Disulfide bond</keyword>
<dbReference type="EMBL" id="PSQE01000008">
    <property type="protein sequence ID" value="RHN39054.1"/>
    <property type="molecule type" value="Genomic_DNA"/>
</dbReference>
<dbReference type="SUPFAM" id="SSF57095">
    <property type="entry name" value="Scorpion toxin-like"/>
    <property type="match status" value="1"/>
</dbReference>
<keyword evidence="10" id="KW-1185">Reference proteome</keyword>
<evidence type="ECO:0000313" key="10">
    <source>
        <dbReference type="Proteomes" id="UP000002051"/>
    </source>
</evidence>
<dbReference type="GO" id="GO:0006952">
    <property type="term" value="P:defense response"/>
    <property type="evidence" value="ECO:0000318"/>
    <property type="project" value="GO_Central"/>
</dbReference>
<evidence type="ECO:0000256" key="4">
    <source>
        <dbReference type="ARBA" id="ARBA00023157"/>
    </source>
</evidence>
<dbReference type="HOGENOM" id="CLU_161668_3_1_1"/>
<keyword evidence="2" id="KW-0295">Fungicide</keyword>
<reference evidence="8" key="4">
    <citation type="journal article" date="2018" name="Nat. Plants">
        <title>Whole-genome landscape of Medicago truncatula symbiotic genes.</title>
        <authorList>
            <person name="Pecrix Y."/>
            <person name="Gamas P."/>
            <person name="Carrere S."/>
        </authorList>
    </citation>
    <scope>NUCLEOTIDE SEQUENCE</scope>
    <source>
        <tissue evidence="8">Leaves</tissue>
    </source>
</reference>
<evidence type="ECO:0000256" key="5">
    <source>
        <dbReference type="SAM" id="SignalP"/>
    </source>
</evidence>
<protein>
    <submittedName>
        <fullName evidence="7">Defensin-like protein</fullName>
    </submittedName>
    <submittedName>
        <fullName evidence="8">Putative defensin, plant</fullName>
    </submittedName>
</protein>
<dbReference type="AlphaFoldDB" id="A0A072TKX6"/>
<dbReference type="Pfam" id="PF00304">
    <property type="entry name" value="Gamma-thionin"/>
    <property type="match status" value="1"/>
</dbReference>
<dbReference type="InterPro" id="IPR008176">
    <property type="entry name" value="Defensin_plant"/>
</dbReference>
<evidence type="ECO:0000256" key="2">
    <source>
        <dbReference type="ARBA" id="ARBA00022577"/>
    </source>
</evidence>
<dbReference type="PROSITE" id="PS00940">
    <property type="entry name" value="GAMMA_THIONIN"/>
    <property type="match status" value="1"/>
</dbReference>
<evidence type="ECO:0000256" key="3">
    <source>
        <dbReference type="ARBA" id="ARBA00022729"/>
    </source>
</evidence>
<dbReference type="EnsemblPlants" id="KEH18169">
    <property type="protein sequence ID" value="KEH18169"/>
    <property type="gene ID" value="MTR_8g012875"/>
</dbReference>
<dbReference type="PANTHER" id="PTHR33147">
    <property type="entry name" value="DEFENSIN-LIKE PROTEIN 1"/>
    <property type="match status" value="1"/>
</dbReference>
<evidence type="ECO:0000256" key="1">
    <source>
        <dbReference type="ARBA" id="ARBA00022529"/>
    </source>
</evidence>
<reference evidence="9" key="3">
    <citation type="submission" date="2015-04" db="UniProtKB">
        <authorList>
            <consortium name="EnsemblPlants"/>
        </authorList>
    </citation>
    <scope>IDENTIFICATION</scope>
    <source>
        <strain evidence="9">cv. Jemalong A17</strain>
    </source>
</reference>
<gene>
    <name evidence="9" type="primary">25500315</name>
    <name evidence="7" type="ordered locus">MTR_8g012875</name>
    <name evidence="8" type="ORF">MtrunA17_Chr8g0339741</name>
</gene>
<accession>A0A072TKX6</accession>
<evidence type="ECO:0000313" key="9">
    <source>
        <dbReference type="EnsemblPlants" id="KEH18169"/>
    </source>
</evidence>
<feature type="domain" description="Knottins-like" evidence="6">
    <location>
        <begin position="30"/>
        <end position="80"/>
    </location>
</feature>
<feature type="signal peptide" evidence="5">
    <location>
        <begin position="1"/>
        <end position="29"/>
    </location>
</feature>
<dbReference type="Proteomes" id="UP000265566">
    <property type="component" value="Chromosome 8"/>
</dbReference>
<dbReference type="PANTHER" id="PTHR33147:SF46">
    <property type="entry name" value="DEFENSIN-LIKE PROTEIN 19"/>
    <property type="match status" value="1"/>
</dbReference>